<evidence type="ECO:0000256" key="1">
    <source>
        <dbReference type="ARBA" id="ARBA00004571"/>
    </source>
</evidence>
<dbReference type="GO" id="GO:0009279">
    <property type="term" value="C:cell outer membrane"/>
    <property type="evidence" value="ECO:0007669"/>
    <property type="project" value="UniProtKB-SubCell"/>
</dbReference>
<dbReference type="InterPro" id="IPR036942">
    <property type="entry name" value="Beta-barrel_TonB_sf"/>
</dbReference>
<keyword evidence="9" id="KW-0406">Ion transport</keyword>
<accession>A0A1N6UR81</accession>
<evidence type="ECO:0000259" key="17">
    <source>
        <dbReference type="Pfam" id="PF00593"/>
    </source>
</evidence>
<feature type="domain" description="TonB-dependent receptor-like beta-barrel" evidence="17">
    <location>
        <begin position="246"/>
        <end position="662"/>
    </location>
</feature>
<proteinExistence type="inferred from homology"/>
<dbReference type="Proteomes" id="UP000186895">
    <property type="component" value="Unassembled WGS sequence"/>
</dbReference>
<dbReference type="FunFam" id="2.170.130.10:FF:000001">
    <property type="entry name" value="Catecholate siderophore TonB-dependent receptor"/>
    <property type="match status" value="1"/>
</dbReference>
<dbReference type="STRING" id="49186.SAMN05421647_107173"/>
<keyword evidence="7 16" id="KW-0732">Signal</keyword>
<evidence type="ECO:0000259" key="18">
    <source>
        <dbReference type="Pfam" id="PF07715"/>
    </source>
</evidence>
<dbReference type="Pfam" id="PF07715">
    <property type="entry name" value="Plug"/>
    <property type="match status" value="1"/>
</dbReference>
<dbReference type="GO" id="GO:0015344">
    <property type="term" value="F:siderophore uptake transmembrane transporter activity"/>
    <property type="evidence" value="ECO:0007669"/>
    <property type="project" value="TreeGrafter"/>
</dbReference>
<keyword evidence="3 14" id="KW-0813">Transport</keyword>
<gene>
    <name evidence="19" type="ORF">SAMN05421647_107173</name>
</gene>
<evidence type="ECO:0000256" key="4">
    <source>
        <dbReference type="ARBA" id="ARBA00022452"/>
    </source>
</evidence>
<dbReference type="NCBIfam" id="TIGR01783">
    <property type="entry name" value="TonB-siderophor"/>
    <property type="match status" value="1"/>
</dbReference>
<comment type="similarity">
    <text evidence="2 14 15">Belongs to the TonB-dependent receptor family.</text>
</comment>
<keyword evidence="10 15" id="KW-0798">TonB box</keyword>
<evidence type="ECO:0000256" key="2">
    <source>
        <dbReference type="ARBA" id="ARBA00009810"/>
    </source>
</evidence>
<dbReference type="InterPro" id="IPR000531">
    <property type="entry name" value="Beta-barrel_TonB"/>
</dbReference>
<evidence type="ECO:0000256" key="8">
    <source>
        <dbReference type="ARBA" id="ARBA00023004"/>
    </source>
</evidence>
<dbReference type="InterPro" id="IPR010105">
    <property type="entry name" value="TonB_sidphr_rcpt"/>
</dbReference>
<dbReference type="InterPro" id="IPR012910">
    <property type="entry name" value="Plug_dom"/>
</dbReference>
<keyword evidence="20" id="KW-1185">Reference proteome</keyword>
<dbReference type="InterPro" id="IPR037066">
    <property type="entry name" value="Plug_dom_sf"/>
</dbReference>
<feature type="signal peptide" evidence="16">
    <location>
        <begin position="1"/>
        <end position="26"/>
    </location>
</feature>
<protein>
    <submittedName>
        <fullName evidence="19">Iron complex outermembrane recepter protein</fullName>
    </submittedName>
</protein>
<keyword evidence="12" id="KW-0675">Receptor</keyword>
<keyword evidence="13 14" id="KW-0998">Cell outer membrane</keyword>
<keyword evidence="6 14" id="KW-0812">Transmembrane</keyword>
<evidence type="ECO:0000256" key="6">
    <source>
        <dbReference type="ARBA" id="ARBA00022692"/>
    </source>
</evidence>
<dbReference type="Pfam" id="PF00593">
    <property type="entry name" value="TonB_dep_Rec_b-barrel"/>
    <property type="match status" value="1"/>
</dbReference>
<dbReference type="PANTHER" id="PTHR32552:SF68">
    <property type="entry name" value="FERRICHROME OUTER MEMBRANE TRANSPORTER_PHAGE RECEPTOR"/>
    <property type="match status" value="1"/>
</dbReference>
<keyword evidence="4 14" id="KW-1134">Transmembrane beta strand</keyword>
<reference evidence="19 20" key="1">
    <citation type="submission" date="2017-01" db="EMBL/GenBank/DDBJ databases">
        <authorList>
            <person name="Mah S.A."/>
            <person name="Swanson W.J."/>
            <person name="Moy G.W."/>
            <person name="Vacquier V.D."/>
        </authorList>
    </citation>
    <scope>NUCLEOTIDE SEQUENCE [LARGE SCALE GENOMIC DNA]</scope>
    <source>
        <strain evidence="19 20">DSM 7027</strain>
    </source>
</reference>
<dbReference type="Gene3D" id="2.40.170.20">
    <property type="entry name" value="TonB-dependent receptor, beta-barrel domain"/>
    <property type="match status" value="1"/>
</dbReference>
<evidence type="ECO:0000313" key="19">
    <source>
        <dbReference type="EMBL" id="SIQ68119.1"/>
    </source>
</evidence>
<keyword evidence="5" id="KW-0410">Iron transport</keyword>
<comment type="subcellular location">
    <subcellularLocation>
        <location evidence="1 14">Cell outer membrane</location>
        <topology evidence="1 14">Multi-pass membrane protein</topology>
    </subcellularLocation>
</comment>
<dbReference type="GO" id="GO:0015891">
    <property type="term" value="P:siderophore transport"/>
    <property type="evidence" value="ECO:0007669"/>
    <property type="project" value="InterPro"/>
</dbReference>
<dbReference type="eggNOG" id="COG4773">
    <property type="taxonomic scope" value="Bacteria"/>
</dbReference>
<dbReference type="SUPFAM" id="SSF56935">
    <property type="entry name" value="Porins"/>
    <property type="match status" value="1"/>
</dbReference>
<dbReference type="PROSITE" id="PS52016">
    <property type="entry name" value="TONB_DEPENDENT_REC_3"/>
    <property type="match status" value="1"/>
</dbReference>
<evidence type="ECO:0000256" key="10">
    <source>
        <dbReference type="ARBA" id="ARBA00023077"/>
    </source>
</evidence>
<organism evidence="19 20">
    <name type="scientific">Marinobacterium stanieri</name>
    <dbReference type="NCBI Taxonomy" id="49186"/>
    <lineage>
        <taxon>Bacteria</taxon>
        <taxon>Pseudomonadati</taxon>
        <taxon>Pseudomonadota</taxon>
        <taxon>Gammaproteobacteria</taxon>
        <taxon>Oceanospirillales</taxon>
        <taxon>Oceanospirillaceae</taxon>
        <taxon>Marinobacterium</taxon>
    </lineage>
</organism>
<evidence type="ECO:0000256" key="16">
    <source>
        <dbReference type="SAM" id="SignalP"/>
    </source>
</evidence>
<dbReference type="GO" id="GO:0038023">
    <property type="term" value="F:signaling receptor activity"/>
    <property type="evidence" value="ECO:0007669"/>
    <property type="project" value="InterPro"/>
</dbReference>
<evidence type="ECO:0000256" key="12">
    <source>
        <dbReference type="ARBA" id="ARBA00023170"/>
    </source>
</evidence>
<dbReference type="AlphaFoldDB" id="A0A1N6UR81"/>
<dbReference type="EMBL" id="FTMN01000007">
    <property type="protein sequence ID" value="SIQ68119.1"/>
    <property type="molecule type" value="Genomic_DNA"/>
</dbReference>
<keyword evidence="8" id="KW-0408">Iron</keyword>
<dbReference type="CDD" id="cd01347">
    <property type="entry name" value="ligand_gated_channel"/>
    <property type="match status" value="1"/>
</dbReference>
<sequence>MFRYSKLSAAITLATAGAAFSGLSYAAETDTTEQDTLVITATEGATKLETPLVETPQAVSVISRDEFERRGAQSVQRAANYTPGIFTNQVGASNRYDYLVLRGFSDGSIGNTYLDGLKLMGDTNSYTATVIDPWFLDSIEVVRGPASVLYGRASPGGLVALKSRKPEFTSGGEVRLSAGNNAHRSLAFDLTGPVSENDELAFRLGGIVSAQDTQFGPVEEERRALNAALTWRMSDATTLDVMAYLHDEPEGGYHSGLPYEGTVVDYNGRRISNNFFEGEDDYDKFDRSQQLFGYALEHHFNDRWTFRQKARHLSSEVENQQVYAYGWANENELTRYYSGGEEDLSAWTIDNQLEGFLAHGNTEHRLLVGLDYQYRNNEVSWPSGAFSNINPFDPVYGTEPTSMWPATEEEHRLKQTGFYLQDQITQGKWRFAVGGRYDQVEIRNKGLSTGTTSELDEGQFSGRLAALYLMDNGLAPYASYSTGFTPTSFVDANGDLLQPMEGEQYEVGLKYEPVGSNSSYNAALFHITQSNIATKEQPTDPYRAIGEIESQGLELEARTQLTPAVALNASYSYTDAKYSKSDDGNQGNDVIYSPKHQANLWLDYRLNALTSSLGVRHYRNIQADRANTHTLPSYTLVDMALHYELGRMGSGDAYVQLNVNNLLDKEYVASCNSLEFCYFGGERSIKASFGYRF</sequence>
<evidence type="ECO:0000256" key="7">
    <source>
        <dbReference type="ARBA" id="ARBA00022729"/>
    </source>
</evidence>
<evidence type="ECO:0000256" key="11">
    <source>
        <dbReference type="ARBA" id="ARBA00023136"/>
    </source>
</evidence>
<evidence type="ECO:0000256" key="14">
    <source>
        <dbReference type="PROSITE-ProRule" id="PRU01360"/>
    </source>
</evidence>
<dbReference type="RefSeq" id="WP_076464035.1">
    <property type="nucleotide sequence ID" value="NZ_FTMN01000007.1"/>
</dbReference>
<evidence type="ECO:0000256" key="5">
    <source>
        <dbReference type="ARBA" id="ARBA00022496"/>
    </source>
</evidence>
<name>A0A1N6UR81_9GAMM</name>
<dbReference type="PANTHER" id="PTHR32552">
    <property type="entry name" value="FERRICHROME IRON RECEPTOR-RELATED"/>
    <property type="match status" value="1"/>
</dbReference>
<dbReference type="Gene3D" id="2.170.130.10">
    <property type="entry name" value="TonB-dependent receptor, plug domain"/>
    <property type="match status" value="1"/>
</dbReference>
<evidence type="ECO:0000256" key="15">
    <source>
        <dbReference type="RuleBase" id="RU003357"/>
    </source>
</evidence>
<feature type="chain" id="PRO_5013201553" evidence="16">
    <location>
        <begin position="27"/>
        <end position="693"/>
    </location>
</feature>
<evidence type="ECO:0000256" key="9">
    <source>
        <dbReference type="ARBA" id="ARBA00023065"/>
    </source>
</evidence>
<keyword evidence="11 14" id="KW-0472">Membrane</keyword>
<evidence type="ECO:0000313" key="20">
    <source>
        <dbReference type="Proteomes" id="UP000186895"/>
    </source>
</evidence>
<feature type="domain" description="TonB-dependent receptor plug" evidence="18">
    <location>
        <begin position="52"/>
        <end position="157"/>
    </location>
</feature>
<dbReference type="InterPro" id="IPR039426">
    <property type="entry name" value="TonB-dep_rcpt-like"/>
</dbReference>
<evidence type="ECO:0000256" key="13">
    <source>
        <dbReference type="ARBA" id="ARBA00023237"/>
    </source>
</evidence>
<evidence type="ECO:0000256" key="3">
    <source>
        <dbReference type="ARBA" id="ARBA00022448"/>
    </source>
</evidence>